<evidence type="ECO:0000256" key="1">
    <source>
        <dbReference type="ARBA" id="ARBA00004479"/>
    </source>
</evidence>
<protein>
    <recommendedName>
        <fullName evidence="8">Ig-like domain-containing protein</fullName>
    </recommendedName>
</protein>
<feature type="transmembrane region" description="Helical" evidence="6">
    <location>
        <begin position="260"/>
        <end position="277"/>
    </location>
</feature>
<dbReference type="GO" id="GO:0019882">
    <property type="term" value="P:antigen processing and presentation"/>
    <property type="evidence" value="ECO:0007669"/>
    <property type="project" value="InterPro"/>
</dbReference>
<dbReference type="SMART" id="SM00921">
    <property type="entry name" value="MHC_II_beta"/>
    <property type="match status" value="1"/>
</dbReference>
<keyword evidence="4" id="KW-1015">Disulfide bond</keyword>
<dbReference type="SMART" id="SM00407">
    <property type="entry name" value="IGc1"/>
    <property type="match status" value="1"/>
</dbReference>
<dbReference type="InterPro" id="IPR013783">
    <property type="entry name" value="Ig-like_fold"/>
</dbReference>
<keyword evidence="6" id="KW-0472">Membrane</keyword>
<evidence type="ECO:0000259" key="8">
    <source>
        <dbReference type="PROSITE" id="PS50835"/>
    </source>
</evidence>
<sequence length="278" mass="32286">MYVLNCFPIHLLLLFSSLSEVVDSSDEDFAHDDAWCRFSSRDLHDMEYILEHHFNKIMVAQYNSTTERWTGYTAWGVISAEKWNEDPDEIPRRRSDMDVLCKPYANRIYNTTEMFMVEPNVTLRLEGPSSDSSLVCSVHFFYPKHIRVTWLRNGEEVTSDVTSTDVLANGLWSYQIQSYLKYTPTTGERITCMVEHISQTEPKLYYWDPSLPKSEKNKIVIGVCGLLLGVVFVVAGLIYWKKSTGEEPQDSLKMTEKPQIMLLTVYLWLYCYLPVLLL</sequence>
<dbReference type="Ensembl" id="ENSOMYT00000126368.1">
    <property type="protein sequence ID" value="ENSOMYP00000141424.1"/>
    <property type="gene ID" value="ENSOMYG00000050316.1"/>
</dbReference>
<accession>A0A8K9Y3U3</accession>
<dbReference type="Pfam" id="PF00969">
    <property type="entry name" value="MHC_II_beta"/>
    <property type="match status" value="1"/>
</dbReference>
<keyword evidence="5" id="KW-0325">Glycoprotein</keyword>
<dbReference type="Proteomes" id="UP000694395">
    <property type="component" value="Chromosome 12"/>
</dbReference>
<dbReference type="InterPro" id="IPR014745">
    <property type="entry name" value="MHC_II_a/b_N"/>
</dbReference>
<dbReference type="InterPro" id="IPR050160">
    <property type="entry name" value="MHC/Immunoglobulin"/>
</dbReference>
<reference evidence="9" key="2">
    <citation type="submission" date="2025-08" db="UniProtKB">
        <authorList>
            <consortium name="Ensembl"/>
        </authorList>
    </citation>
    <scope>IDENTIFICATION</scope>
</reference>
<keyword evidence="3 6" id="KW-1133">Transmembrane helix</keyword>
<reference evidence="9" key="1">
    <citation type="submission" date="2020-07" db="EMBL/GenBank/DDBJ databases">
        <title>A long reads based de novo assembly of the rainbow trout Arlee double haploid line genome.</title>
        <authorList>
            <person name="Gao G."/>
            <person name="Palti Y."/>
        </authorList>
    </citation>
    <scope>NUCLEOTIDE SEQUENCE [LARGE SCALE GENOMIC DNA]</scope>
</reference>
<dbReference type="InterPro" id="IPR003597">
    <property type="entry name" value="Ig_C1-set"/>
</dbReference>
<evidence type="ECO:0000256" key="7">
    <source>
        <dbReference type="SAM" id="SignalP"/>
    </source>
</evidence>
<feature type="signal peptide" evidence="7">
    <location>
        <begin position="1"/>
        <end position="24"/>
    </location>
</feature>
<feature type="transmembrane region" description="Helical" evidence="6">
    <location>
        <begin position="219"/>
        <end position="240"/>
    </location>
</feature>
<dbReference type="SUPFAM" id="SSF54452">
    <property type="entry name" value="MHC antigen-recognition domain"/>
    <property type="match status" value="1"/>
</dbReference>
<evidence type="ECO:0000313" key="10">
    <source>
        <dbReference type="Proteomes" id="UP000694395"/>
    </source>
</evidence>
<dbReference type="Gene3D" id="3.10.320.10">
    <property type="entry name" value="Class II Histocompatibility Antigen, M Beta Chain, Chain B, domain 1"/>
    <property type="match status" value="1"/>
</dbReference>
<dbReference type="PANTHER" id="PTHR19944">
    <property type="entry name" value="MHC CLASS II-RELATED"/>
    <property type="match status" value="1"/>
</dbReference>
<evidence type="ECO:0000256" key="4">
    <source>
        <dbReference type="ARBA" id="ARBA00023157"/>
    </source>
</evidence>
<dbReference type="GO" id="GO:0006955">
    <property type="term" value="P:immune response"/>
    <property type="evidence" value="ECO:0007669"/>
    <property type="project" value="InterPro"/>
</dbReference>
<feature type="domain" description="Ig-like" evidence="8">
    <location>
        <begin position="119"/>
        <end position="205"/>
    </location>
</feature>
<evidence type="ECO:0000256" key="2">
    <source>
        <dbReference type="ARBA" id="ARBA00022692"/>
    </source>
</evidence>
<keyword evidence="2 6" id="KW-0812">Transmembrane</keyword>
<feature type="chain" id="PRO_5035467372" description="Ig-like domain-containing protein" evidence="7">
    <location>
        <begin position="25"/>
        <end position="278"/>
    </location>
</feature>
<dbReference type="InterPro" id="IPR011162">
    <property type="entry name" value="MHC_I/II-like_Ag-recog"/>
</dbReference>
<dbReference type="AlphaFoldDB" id="A0A8K9Y3U3"/>
<gene>
    <name evidence="9" type="primary">LOC110537686</name>
</gene>
<dbReference type="GeneTree" id="ENSGT00950000183127"/>
<dbReference type="GO" id="GO:0042613">
    <property type="term" value="C:MHC class II protein complex"/>
    <property type="evidence" value="ECO:0007669"/>
    <property type="project" value="InterPro"/>
</dbReference>
<evidence type="ECO:0000256" key="5">
    <source>
        <dbReference type="ARBA" id="ARBA00023180"/>
    </source>
</evidence>
<dbReference type="PROSITE" id="PS50835">
    <property type="entry name" value="IG_LIKE"/>
    <property type="match status" value="1"/>
</dbReference>
<keyword evidence="10" id="KW-1185">Reference proteome</keyword>
<reference evidence="9" key="3">
    <citation type="submission" date="2025-09" db="UniProtKB">
        <authorList>
            <consortium name="Ensembl"/>
        </authorList>
    </citation>
    <scope>IDENTIFICATION</scope>
</reference>
<dbReference type="Gene3D" id="2.60.40.10">
    <property type="entry name" value="Immunoglobulins"/>
    <property type="match status" value="1"/>
</dbReference>
<dbReference type="Pfam" id="PF07654">
    <property type="entry name" value="C1-set"/>
    <property type="match status" value="1"/>
</dbReference>
<evidence type="ECO:0000256" key="3">
    <source>
        <dbReference type="ARBA" id="ARBA00022989"/>
    </source>
</evidence>
<evidence type="ECO:0000313" key="9">
    <source>
        <dbReference type="Ensembl" id="ENSOMYP00000141424.1"/>
    </source>
</evidence>
<proteinExistence type="predicted"/>
<dbReference type="InterPro" id="IPR036179">
    <property type="entry name" value="Ig-like_dom_sf"/>
</dbReference>
<dbReference type="SUPFAM" id="SSF48726">
    <property type="entry name" value="Immunoglobulin"/>
    <property type="match status" value="1"/>
</dbReference>
<keyword evidence="7" id="KW-0732">Signal</keyword>
<dbReference type="InterPro" id="IPR000353">
    <property type="entry name" value="MHC_II_b_N"/>
</dbReference>
<comment type="subcellular location">
    <subcellularLocation>
        <location evidence="1">Membrane</location>
        <topology evidence="1">Single-pass type I membrane protein</topology>
    </subcellularLocation>
</comment>
<evidence type="ECO:0000256" key="6">
    <source>
        <dbReference type="SAM" id="Phobius"/>
    </source>
</evidence>
<dbReference type="InterPro" id="IPR007110">
    <property type="entry name" value="Ig-like_dom"/>
</dbReference>
<name>A0A8K9Y3U3_ONCMY</name>
<dbReference type="PANTHER" id="PTHR19944:SF99">
    <property type="entry name" value="HLA CLASS II HISTOCOMPATIBILITY ANTIGEN, DRB1 BETA CHAIN"/>
    <property type="match status" value="1"/>
</dbReference>
<organism evidence="9 10">
    <name type="scientific">Oncorhynchus mykiss</name>
    <name type="common">Rainbow trout</name>
    <name type="synonym">Salmo gairdneri</name>
    <dbReference type="NCBI Taxonomy" id="8022"/>
    <lineage>
        <taxon>Eukaryota</taxon>
        <taxon>Metazoa</taxon>
        <taxon>Chordata</taxon>
        <taxon>Craniata</taxon>
        <taxon>Vertebrata</taxon>
        <taxon>Euteleostomi</taxon>
        <taxon>Actinopterygii</taxon>
        <taxon>Neopterygii</taxon>
        <taxon>Teleostei</taxon>
        <taxon>Protacanthopterygii</taxon>
        <taxon>Salmoniformes</taxon>
        <taxon>Salmonidae</taxon>
        <taxon>Salmoninae</taxon>
        <taxon>Oncorhynchus</taxon>
    </lineage>
</organism>